<gene>
    <name evidence="2" type="ORF">B5G26_02685</name>
</gene>
<name>A0A1Y3U8V6_9FIRM</name>
<comment type="caution">
    <text evidence="2">The sequence shown here is derived from an EMBL/GenBank/DDBJ whole genome shotgun (WGS) entry which is preliminary data.</text>
</comment>
<evidence type="ECO:0000313" key="3">
    <source>
        <dbReference type="Proteomes" id="UP000195455"/>
    </source>
</evidence>
<dbReference type="Pfam" id="PF02579">
    <property type="entry name" value="Nitro_FeMo-Co"/>
    <property type="match status" value="1"/>
</dbReference>
<dbReference type="InterPro" id="IPR003731">
    <property type="entry name" value="Di-Nase_FeMo-co_biosynth"/>
</dbReference>
<reference evidence="3" key="1">
    <citation type="submission" date="2017-04" db="EMBL/GenBank/DDBJ databases">
        <title>Function of individual gut microbiota members based on whole genome sequencing of pure cultures obtained from chicken caecum.</title>
        <authorList>
            <person name="Medvecky M."/>
            <person name="Cejkova D."/>
            <person name="Polansky O."/>
            <person name="Karasova D."/>
            <person name="Kubasova T."/>
            <person name="Cizek A."/>
            <person name="Rychlik I."/>
        </authorList>
    </citation>
    <scope>NUCLEOTIDE SEQUENCE [LARGE SCALE GENOMIC DNA]</scope>
    <source>
        <strain evidence="3">An75</strain>
    </source>
</reference>
<accession>A0A1Y3U8V6</accession>
<proteinExistence type="predicted"/>
<evidence type="ECO:0000259" key="1">
    <source>
        <dbReference type="Pfam" id="PF02579"/>
    </source>
</evidence>
<dbReference type="PANTHER" id="PTHR42983:SF1">
    <property type="entry name" value="IRON-MOLYBDENUM PROTEIN"/>
    <property type="match status" value="1"/>
</dbReference>
<protein>
    <submittedName>
        <fullName evidence="2">Dinitrogenase iron-molybdenum cofactor biosynthesis protein</fullName>
    </submittedName>
</protein>
<sequence length="134" mass="14367">MKTRVAVTYENGQVFQHFGHTEQFQIFTVEDGKILSDEIVSTNGSGHSLLADFLVVQGATVLICGGIGGGAKMALAQKNISVFGGVTGETRKVVEDYLAGTLLFNANAECADHHHHDHENCSEHDHHCGGHCGH</sequence>
<evidence type="ECO:0000313" key="2">
    <source>
        <dbReference type="EMBL" id="OUN45206.1"/>
    </source>
</evidence>
<dbReference type="Gene3D" id="3.30.420.130">
    <property type="entry name" value="Dinitrogenase iron-molybdenum cofactor biosynthesis domain"/>
    <property type="match status" value="1"/>
</dbReference>
<organism evidence="2 3">
    <name type="scientific">Anaerotignum lactatifermentans</name>
    <dbReference type="NCBI Taxonomy" id="160404"/>
    <lineage>
        <taxon>Bacteria</taxon>
        <taxon>Bacillati</taxon>
        <taxon>Bacillota</taxon>
        <taxon>Clostridia</taxon>
        <taxon>Lachnospirales</taxon>
        <taxon>Anaerotignaceae</taxon>
        <taxon>Anaerotignum</taxon>
    </lineage>
</organism>
<dbReference type="Proteomes" id="UP000195455">
    <property type="component" value="Unassembled WGS sequence"/>
</dbReference>
<dbReference type="RefSeq" id="WP_087988612.1">
    <property type="nucleotide sequence ID" value="NZ_DBFNDT010000189.1"/>
</dbReference>
<dbReference type="CDD" id="cd00851">
    <property type="entry name" value="MTH1175"/>
    <property type="match status" value="1"/>
</dbReference>
<dbReference type="AlphaFoldDB" id="A0A1Y3U8V6"/>
<dbReference type="SUPFAM" id="SSF53146">
    <property type="entry name" value="Nitrogenase accessory factor-like"/>
    <property type="match status" value="1"/>
</dbReference>
<dbReference type="EMBL" id="NFHM01000002">
    <property type="protein sequence ID" value="OUN45206.1"/>
    <property type="molecule type" value="Genomic_DNA"/>
</dbReference>
<dbReference type="InterPro" id="IPR036105">
    <property type="entry name" value="DiNase_FeMo-co_biosyn_sf"/>
</dbReference>
<dbReference type="PANTHER" id="PTHR42983">
    <property type="entry name" value="DINITROGENASE IRON-MOLYBDENUM COFACTOR PROTEIN-RELATED"/>
    <property type="match status" value="1"/>
</dbReference>
<feature type="domain" description="Dinitrogenase iron-molybdenum cofactor biosynthesis" evidence="1">
    <location>
        <begin position="11"/>
        <end position="98"/>
    </location>
</feature>
<dbReference type="InterPro" id="IPR033913">
    <property type="entry name" value="MTH1175_dom"/>
</dbReference>